<accession>A0A067Z7I5</accession>
<dbReference type="EMBL" id="CP004373">
    <property type="protein sequence ID" value="AHK72334.1"/>
    <property type="molecule type" value="Genomic_DNA"/>
</dbReference>
<protein>
    <recommendedName>
        <fullName evidence="3">Restriction endonuclease</fullName>
    </recommendedName>
</protein>
<evidence type="ECO:0000313" key="1">
    <source>
        <dbReference type="EMBL" id="AHK72334.1"/>
    </source>
</evidence>
<dbReference type="GeneID" id="56906692"/>
<reference evidence="1 2" key="1">
    <citation type="journal article" date="2015" name="Appl. Microbiol. Biotechnol.">
        <title>The consequence of an additional NADH dehydrogenase paralog on the growth of Gluconobacter oxydans DSM3504.</title>
        <authorList>
            <person name="Kostner D."/>
            <person name="Luchterhand B."/>
            <person name="Junker A."/>
            <person name="Volland S."/>
            <person name="Daniel R."/>
            <person name="Buchs J."/>
            <person name="Liebl W."/>
            <person name="Ehrenreich A."/>
        </authorList>
    </citation>
    <scope>NUCLEOTIDE SEQUENCE [LARGE SCALE GENOMIC DNA]</scope>
    <source>
        <strain evidence="1">DSM 3504</strain>
    </source>
</reference>
<proteinExistence type="predicted"/>
<name>A0A067Z7I5_GLUOY</name>
<dbReference type="KEGG" id="goy:GLS_c24670"/>
<sequence length="331" mass="37321">MIWKDRTIKAIAEMIAIHPNHPASHFVYRSSSRLTRFFEEAGTDHVHDGTTRGDWTADTLRKILEEPHTDDLTPPDAFCRVIARLMDQAEAQDEPEERPAALKALNVALGREGFEAFYAEDKQCYIRHVGTQRIAGISTNPHRPLSTLEAVRRLQLAAYLDKCSEDDLIGEVLMPLFKHAGFHRITIAGHKDKSNEFGKDIWMRYQLPTQHYIYFGIQAKKGKLDASGVTRGSNANMAEIHNQALMMLGHEIFDPETNRKVLVDHAFIVAGGEITKAAQQWLAGKLDASKRSQIIFMDREDILNLYVVRNVPLPAEALPKAASDLDDDLPF</sequence>
<organism evidence="1 2">
    <name type="scientific">Gluconobacter oxydans DSM 3504</name>
    <dbReference type="NCBI Taxonomy" id="1288313"/>
    <lineage>
        <taxon>Bacteria</taxon>
        <taxon>Pseudomonadati</taxon>
        <taxon>Pseudomonadota</taxon>
        <taxon>Alphaproteobacteria</taxon>
        <taxon>Acetobacterales</taxon>
        <taxon>Acetobacteraceae</taxon>
        <taxon>Gluconobacter</taxon>
    </lineage>
</organism>
<evidence type="ECO:0000313" key="2">
    <source>
        <dbReference type="Proteomes" id="UP000031656"/>
    </source>
</evidence>
<gene>
    <name evidence="1" type="ORF">GLS_c24670</name>
</gene>
<dbReference type="HOGENOM" id="CLU_077330_0_0_5"/>
<dbReference type="Proteomes" id="UP000031656">
    <property type="component" value="Chromosome"/>
</dbReference>
<dbReference type="RefSeq" id="WP_041112469.1">
    <property type="nucleotide sequence ID" value="NZ_CP004373.1"/>
</dbReference>
<dbReference type="AlphaFoldDB" id="A0A067Z7I5"/>
<evidence type="ECO:0008006" key="3">
    <source>
        <dbReference type="Google" id="ProtNLM"/>
    </source>
</evidence>